<dbReference type="InterPro" id="IPR026869">
    <property type="entry name" value="EgtC-like"/>
</dbReference>
<gene>
    <name evidence="2" type="ORF">CTEN0397_LOCUS4522</name>
</gene>
<dbReference type="EMBL" id="HBFW01006949">
    <property type="protein sequence ID" value="CAD8933493.1"/>
    <property type="molecule type" value="Transcribed_RNA"/>
</dbReference>
<dbReference type="Pfam" id="PF13230">
    <property type="entry name" value="GATase_4"/>
    <property type="match status" value="1"/>
</dbReference>
<keyword evidence="1" id="KW-0315">Glutamine amidotransferase</keyword>
<reference evidence="2" key="1">
    <citation type="submission" date="2021-01" db="EMBL/GenBank/DDBJ databases">
        <authorList>
            <person name="Corre E."/>
            <person name="Pelletier E."/>
            <person name="Niang G."/>
            <person name="Scheremetjew M."/>
            <person name="Finn R."/>
            <person name="Kale V."/>
            <person name="Holt S."/>
            <person name="Cochrane G."/>
            <person name="Meng A."/>
            <person name="Brown T."/>
            <person name="Cohen L."/>
        </authorList>
    </citation>
    <scope>NUCLEOTIDE SEQUENCE</scope>
    <source>
        <strain evidence="2">ECT3854</strain>
    </source>
</reference>
<protein>
    <recommendedName>
        <fullName evidence="3">Glutamine amidotransferase type-2 domain-containing protein</fullName>
    </recommendedName>
</protein>
<dbReference type="Gene3D" id="3.60.20.10">
    <property type="entry name" value="Glutamine Phosphoribosylpyrophosphate, subunit 1, domain 1"/>
    <property type="match status" value="1"/>
</dbReference>
<dbReference type="SUPFAM" id="SSF56235">
    <property type="entry name" value="N-terminal nucleophile aminohydrolases (Ntn hydrolases)"/>
    <property type="match status" value="1"/>
</dbReference>
<dbReference type="AlphaFoldDB" id="A0A7S1CZJ2"/>
<dbReference type="PANTHER" id="PTHR42824">
    <property type="entry name" value="GLUTAMINE AMIDOTRANSFERASE"/>
    <property type="match status" value="1"/>
</dbReference>
<dbReference type="PANTHER" id="PTHR42824:SF1">
    <property type="entry name" value="GLUTAMINE AMIDOTRANSFERASE YAFJ-RELATED"/>
    <property type="match status" value="1"/>
</dbReference>
<evidence type="ECO:0000256" key="1">
    <source>
        <dbReference type="ARBA" id="ARBA00022962"/>
    </source>
</evidence>
<accession>A0A7S1CZJ2</accession>
<name>A0A7S1CZJ2_CYCTE</name>
<sequence>MWGIQWTFAHNGEVPKFSHLGDSKLPSLGTSGRRSSIITASGRYISSSTYHPVGDTDSEAVFCAILNALKAEFDSLPTLPVLHKTIKRLCDEIIRGDEESTILNFLLGCGPYTLFAYSWPGSRPGSSVWNGLHYIVRQPPFATAQLVDCEYSVDFSELTTPSDRVAVIATKPLTNEEGWKEFQRGELLMFDYGLPYSSAEKCESVERQGRGLFSKVLRRRQRQRQQEQEQQSLAT</sequence>
<dbReference type="InterPro" id="IPR029055">
    <property type="entry name" value="Ntn_hydrolases_N"/>
</dbReference>
<evidence type="ECO:0000313" key="2">
    <source>
        <dbReference type="EMBL" id="CAD8933493.1"/>
    </source>
</evidence>
<organism evidence="2">
    <name type="scientific">Cyclophora tenuis</name>
    <name type="common">Marine diatom</name>
    <dbReference type="NCBI Taxonomy" id="216820"/>
    <lineage>
        <taxon>Eukaryota</taxon>
        <taxon>Sar</taxon>
        <taxon>Stramenopiles</taxon>
        <taxon>Ochrophyta</taxon>
        <taxon>Bacillariophyta</taxon>
        <taxon>Fragilariophyceae</taxon>
        <taxon>Fragilariophycidae</taxon>
        <taxon>Cyclophorales</taxon>
        <taxon>Cyclophoraceae</taxon>
        <taxon>Cyclophora</taxon>
    </lineage>
</organism>
<evidence type="ECO:0008006" key="3">
    <source>
        <dbReference type="Google" id="ProtNLM"/>
    </source>
</evidence>
<proteinExistence type="predicted"/>